<dbReference type="OrthoDB" id="191686at2759"/>
<dbReference type="Gene3D" id="1.10.238.10">
    <property type="entry name" value="EF-hand"/>
    <property type="match status" value="2"/>
</dbReference>
<feature type="domain" description="EF-hand" evidence="4">
    <location>
        <begin position="140"/>
        <end position="172"/>
    </location>
</feature>
<dbReference type="CDD" id="cd00051">
    <property type="entry name" value="EFh"/>
    <property type="match status" value="3"/>
</dbReference>
<dbReference type="AlphaFoldDB" id="A2EF97"/>
<dbReference type="SMR" id="A2EF97"/>
<keyword evidence="1" id="KW-0479">Metal-binding</keyword>
<name>A2EF97_TRIV3</name>
<feature type="domain" description="EF-hand" evidence="4">
    <location>
        <begin position="112"/>
        <end position="139"/>
    </location>
</feature>
<accession>A2EF97</accession>
<keyword evidence="2" id="KW-0677">Repeat</keyword>
<reference evidence="5" key="2">
    <citation type="journal article" date="2007" name="Science">
        <title>Draft genome sequence of the sexually transmitted pathogen Trichomonas vaginalis.</title>
        <authorList>
            <person name="Carlton J.M."/>
            <person name="Hirt R.P."/>
            <person name="Silva J.C."/>
            <person name="Delcher A.L."/>
            <person name="Schatz M."/>
            <person name="Zhao Q."/>
            <person name="Wortman J.R."/>
            <person name="Bidwell S.L."/>
            <person name="Alsmark U.C.M."/>
            <person name="Besteiro S."/>
            <person name="Sicheritz-Ponten T."/>
            <person name="Noel C.J."/>
            <person name="Dacks J.B."/>
            <person name="Foster P.G."/>
            <person name="Simillion C."/>
            <person name="Van de Peer Y."/>
            <person name="Miranda-Saavedra D."/>
            <person name="Barton G.J."/>
            <person name="Westrop G.D."/>
            <person name="Mueller S."/>
            <person name="Dessi D."/>
            <person name="Fiori P.L."/>
            <person name="Ren Q."/>
            <person name="Paulsen I."/>
            <person name="Zhang H."/>
            <person name="Bastida-Corcuera F.D."/>
            <person name="Simoes-Barbosa A."/>
            <person name="Brown M.T."/>
            <person name="Hayes R.D."/>
            <person name="Mukherjee M."/>
            <person name="Okumura C.Y."/>
            <person name="Schneider R."/>
            <person name="Smith A.J."/>
            <person name="Vanacova S."/>
            <person name="Villalvazo M."/>
            <person name="Haas B.J."/>
            <person name="Pertea M."/>
            <person name="Feldblyum T.V."/>
            <person name="Utterback T.R."/>
            <person name="Shu C.L."/>
            <person name="Osoegawa K."/>
            <person name="de Jong P.J."/>
            <person name="Hrdy I."/>
            <person name="Horvathova L."/>
            <person name="Zubacova Z."/>
            <person name="Dolezal P."/>
            <person name="Malik S.B."/>
            <person name="Logsdon J.M. Jr."/>
            <person name="Henze K."/>
            <person name="Gupta A."/>
            <person name="Wang C.C."/>
            <person name="Dunne R.L."/>
            <person name="Upcroft J.A."/>
            <person name="Upcroft P."/>
            <person name="White O."/>
            <person name="Salzberg S.L."/>
            <person name="Tang P."/>
            <person name="Chiu C.-H."/>
            <person name="Lee Y.-S."/>
            <person name="Embley T.M."/>
            <person name="Coombs G.H."/>
            <person name="Mottram J.C."/>
            <person name="Tachezy J."/>
            <person name="Fraser-Liggett C.M."/>
            <person name="Johnson P.J."/>
        </authorList>
    </citation>
    <scope>NUCLEOTIDE SEQUENCE [LARGE SCALE GENOMIC DNA]</scope>
    <source>
        <strain evidence="5">G3</strain>
    </source>
</reference>
<dbReference type="PROSITE" id="PS50222">
    <property type="entry name" value="EF_HAND_2"/>
    <property type="match status" value="3"/>
</dbReference>
<evidence type="ECO:0000256" key="3">
    <source>
        <dbReference type="ARBA" id="ARBA00022837"/>
    </source>
</evidence>
<evidence type="ECO:0000259" key="4">
    <source>
        <dbReference type="PROSITE" id="PS50222"/>
    </source>
</evidence>
<evidence type="ECO:0000313" key="5">
    <source>
        <dbReference type="EMBL" id="EAY08707.1"/>
    </source>
</evidence>
<sequence>MIIEEGGDKTETQVIDLDAELSTYSHYTFSPDEIIGLRSFFNQRDMDSDGRLGKDEFKCFLQSTHMDTRFIEAIFQIFDRNKDGFLTFDDFLAFLDACIISEKHPAYFYKLIFDCVDTDHNGFINLEEMIGFTELCGKKLSPNQIRDELRSIDKDKSDTIDFNEVCLALKII</sequence>
<dbReference type="PRINTS" id="PR00450">
    <property type="entry name" value="RECOVERIN"/>
</dbReference>
<dbReference type="SUPFAM" id="SSF47473">
    <property type="entry name" value="EF-hand"/>
    <property type="match status" value="1"/>
</dbReference>
<dbReference type="PROSITE" id="PS00018">
    <property type="entry name" value="EF_HAND_1"/>
    <property type="match status" value="3"/>
</dbReference>
<evidence type="ECO:0000313" key="6">
    <source>
        <dbReference type="Proteomes" id="UP000001542"/>
    </source>
</evidence>
<dbReference type="InParanoid" id="A2EF97"/>
<dbReference type="InterPro" id="IPR011992">
    <property type="entry name" value="EF-hand-dom_pair"/>
</dbReference>
<keyword evidence="6" id="KW-1185">Reference proteome</keyword>
<dbReference type="PANTHER" id="PTHR45942">
    <property type="entry name" value="PROTEIN PHOSPATASE 3 REGULATORY SUBUNIT B ALPHA ISOFORM TYPE 1"/>
    <property type="match status" value="1"/>
</dbReference>
<dbReference type="Pfam" id="PF13499">
    <property type="entry name" value="EF-hand_7"/>
    <property type="match status" value="2"/>
</dbReference>
<dbReference type="VEuPathDB" id="TrichDB:TVAG_079670"/>
<dbReference type="InterPro" id="IPR002048">
    <property type="entry name" value="EF_hand_dom"/>
</dbReference>
<dbReference type="STRING" id="5722.A2EF97"/>
<dbReference type="RefSeq" id="XP_001320930.1">
    <property type="nucleotide sequence ID" value="XM_001320895.1"/>
</dbReference>
<feature type="domain" description="EF-hand" evidence="4">
    <location>
        <begin position="66"/>
        <end position="101"/>
    </location>
</feature>
<evidence type="ECO:0000256" key="2">
    <source>
        <dbReference type="ARBA" id="ARBA00022737"/>
    </source>
</evidence>
<keyword evidence="3" id="KW-0106">Calcium</keyword>
<dbReference type="KEGG" id="tva:4766612"/>
<dbReference type="GO" id="GO:0005509">
    <property type="term" value="F:calcium ion binding"/>
    <property type="evidence" value="ECO:0007669"/>
    <property type="project" value="InterPro"/>
</dbReference>
<proteinExistence type="predicted"/>
<dbReference type="Proteomes" id="UP000001542">
    <property type="component" value="Unassembled WGS sequence"/>
</dbReference>
<evidence type="ECO:0000256" key="1">
    <source>
        <dbReference type="ARBA" id="ARBA00022723"/>
    </source>
</evidence>
<dbReference type="InterPro" id="IPR018247">
    <property type="entry name" value="EF_Hand_1_Ca_BS"/>
</dbReference>
<reference evidence="5" key="1">
    <citation type="submission" date="2006-10" db="EMBL/GenBank/DDBJ databases">
        <authorList>
            <person name="Amadeo P."/>
            <person name="Zhao Q."/>
            <person name="Wortman J."/>
            <person name="Fraser-Liggett C."/>
            <person name="Carlton J."/>
        </authorList>
    </citation>
    <scope>NUCLEOTIDE SEQUENCE</scope>
    <source>
        <strain evidence="5">G3</strain>
    </source>
</reference>
<organism evidence="5 6">
    <name type="scientific">Trichomonas vaginalis (strain ATCC PRA-98 / G3)</name>
    <dbReference type="NCBI Taxonomy" id="412133"/>
    <lineage>
        <taxon>Eukaryota</taxon>
        <taxon>Metamonada</taxon>
        <taxon>Parabasalia</taxon>
        <taxon>Trichomonadida</taxon>
        <taxon>Trichomonadidae</taxon>
        <taxon>Trichomonas</taxon>
    </lineage>
</organism>
<gene>
    <name evidence="5" type="ORF">TVAG_079670</name>
</gene>
<dbReference type="VEuPathDB" id="TrichDB:TVAGG3_1030560"/>
<protein>
    <submittedName>
        <fullName evidence="5">EF hand family protein</fullName>
    </submittedName>
</protein>
<dbReference type="SMART" id="SM00054">
    <property type="entry name" value="EFh"/>
    <property type="match status" value="4"/>
</dbReference>
<dbReference type="EMBL" id="DS113373">
    <property type="protein sequence ID" value="EAY08707.1"/>
    <property type="molecule type" value="Genomic_DNA"/>
</dbReference>